<evidence type="ECO:0000256" key="1">
    <source>
        <dbReference type="ARBA" id="ARBA00022679"/>
    </source>
</evidence>
<keyword evidence="1 4" id="KW-0808">Transferase</keyword>
<evidence type="ECO:0000256" key="2">
    <source>
        <dbReference type="ARBA" id="ARBA00022777"/>
    </source>
</evidence>
<evidence type="ECO:0000259" key="3">
    <source>
        <dbReference type="Pfam" id="PF00294"/>
    </source>
</evidence>
<keyword evidence="5" id="KW-1185">Reference proteome</keyword>
<dbReference type="GO" id="GO:0008865">
    <property type="term" value="F:fructokinase activity"/>
    <property type="evidence" value="ECO:0007669"/>
    <property type="project" value="UniProtKB-EC"/>
</dbReference>
<dbReference type="InterPro" id="IPR029056">
    <property type="entry name" value="Ribokinase-like"/>
</dbReference>
<name>A0A7W8DGM6_9BACT</name>
<dbReference type="EC" id="2.7.1.4" evidence="4"/>
<dbReference type="AlphaFoldDB" id="A0A7W8DGM6"/>
<dbReference type="Pfam" id="PF00294">
    <property type="entry name" value="PfkB"/>
    <property type="match status" value="1"/>
</dbReference>
<protein>
    <submittedName>
        <fullName evidence="4">Fructokinase</fullName>
        <ecNumber evidence="4">2.7.1.4</ecNumber>
    </submittedName>
</protein>
<feature type="domain" description="Carbohydrate kinase PfkB" evidence="3">
    <location>
        <begin position="17"/>
        <end position="283"/>
    </location>
</feature>
<dbReference type="Gene3D" id="3.40.1190.20">
    <property type="match status" value="1"/>
</dbReference>
<dbReference type="PANTHER" id="PTHR10584">
    <property type="entry name" value="SUGAR KINASE"/>
    <property type="match status" value="1"/>
</dbReference>
<accession>A0A7W8DGM6</accession>
<gene>
    <name evidence="4" type="ORF">HNR37_000882</name>
</gene>
<keyword evidence="2 4" id="KW-0418">Kinase</keyword>
<dbReference type="SUPFAM" id="SSF53613">
    <property type="entry name" value="Ribokinase-like"/>
    <property type="match status" value="1"/>
</dbReference>
<dbReference type="InterPro" id="IPR011611">
    <property type="entry name" value="PfkB_dom"/>
</dbReference>
<dbReference type="Proteomes" id="UP000528322">
    <property type="component" value="Unassembled WGS sequence"/>
</dbReference>
<evidence type="ECO:0000313" key="4">
    <source>
        <dbReference type="EMBL" id="MBB5021570.1"/>
    </source>
</evidence>
<proteinExistence type="predicted"/>
<dbReference type="RefSeq" id="WP_183730488.1">
    <property type="nucleotide sequence ID" value="NZ_JACHID010000004.1"/>
</dbReference>
<organism evidence="4 5">
    <name type="scientific">Desulfurispira natronophila</name>
    <dbReference type="NCBI Taxonomy" id="682562"/>
    <lineage>
        <taxon>Bacteria</taxon>
        <taxon>Pseudomonadati</taxon>
        <taxon>Chrysiogenota</taxon>
        <taxon>Chrysiogenia</taxon>
        <taxon>Chrysiogenales</taxon>
        <taxon>Chrysiogenaceae</taxon>
        <taxon>Desulfurispira</taxon>
    </lineage>
</organism>
<dbReference type="EMBL" id="JACHID010000004">
    <property type="protein sequence ID" value="MBB5021570.1"/>
    <property type="molecule type" value="Genomic_DNA"/>
</dbReference>
<comment type="caution">
    <text evidence="4">The sequence shown here is derived from an EMBL/GenBank/DDBJ whole genome shotgun (WGS) entry which is preliminary data.</text>
</comment>
<reference evidence="4 5" key="1">
    <citation type="submission" date="2020-08" db="EMBL/GenBank/DDBJ databases">
        <title>Genomic Encyclopedia of Type Strains, Phase IV (KMG-IV): sequencing the most valuable type-strain genomes for metagenomic binning, comparative biology and taxonomic classification.</title>
        <authorList>
            <person name="Goeker M."/>
        </authorList>
    </citation>
    <scope>NUCLEOTIDE SEQUENCE [LARGE SCALE GENOMIC DNA]</scope>
    <source>
        <strain evidence="4 5">DSM 22071</strain>
    </source>
</reference>
<sequence length="301" mass="32679">MGHMYVFGEVLFDHFPDGESVLGGAPFNVAWHLQGLGQSPLLVSRVGNDSDGEAVCNAMESHGMDTSALATHGELPTGSVKVSLKDGSPSYTIATPAAWDAIDPPQLSIDSSNSFLYHGTLALRNDYSRSSLESLYRTMKPRSFVDINLRSPHYGAETLEFCLRHAHWLKLNDSELLELESQVGGNDTSALFSAGQLFAHRQLEGVILTCGERGAHIFVRSGQHFFQPAVAPSSLVDTVGAGDAFSAVAMIGLQQGWSCQRILQRATAFAARICQQQGATPSPDTTLYHQTQQQWQQEGEQ</sequence>
<dbReference type="PANTHER" id="PTHR10584:SF166">
    <property type="entry name" value="RIBOKINASE"/>
    <property type="match status" value="1"/>
</dbReference>
<evidence type="ECO:0000313" key="5">
    <source>
        <dbReference type="Proteomes" id="UP000528322"/>
    </source>
</evidence>